<dbReference type="Proteomes" id="UP000198367">
    <property type="component" value="Chromosome"/>
</dbReference>
<accession>A0A220UMQ5</accession>
<dbReference type="RefSeq" id="WP_089067954.1">
    <property type="nucleotide sequence ID" value="NZ_CP022358.1"/>
</dbReference>
<dbReference type="InterPro" id="IPR050090">
    <property type="entry name" value="Tyrosine_recombinase_XerCD"/>
</dbReference>
<dbReference type="EMBL" id="CP022358">
    <property type="protein sequence ID" value="ASK69477.1"/>
    <property type="molecule type" value="Genomic_DNA"/>
</dbReference>
<protein>
    <submittedName>
        <fullName evidence="4">Site-specific integrase</fullName>
    </submittedName>
</protein>
<sequence>MNEVEAVKNRDTIKLISYLLERHFGQQMADVWNIGLNLALRISDLLAIKFSDIDGDRLNIIEQKTGKRASIKLNPKTLALIEAIHQRHPEHIYLFQSHRSSQAKDRQAPAKPLTRRAVAKAFAFVGDDIKLALGTHSMRKTRGYHLYQTCKDIGRVMRMLRHQSEAVTLRYIGITQQQIDKDFVELEI</sequence>
<dbReference type="Pfam" id="PF00589">
    <property type="entry name" value="Phage_integrase"/>
    <property type="match status" value="1"/>
</dbReference>
<evidence type="ECO:0000259" key="3">
    <source>
        <dbReference type="PROSITE" id="PS51898"/>
    </source>
</evidence>
<keyword evidence="2" id="KW-0233">DNA recombination</keyword>
<dbReference type="AlphaFoldDB" id="A0A220UMQ5"/>
<dbReference type="InterPro" id="IPR002104">
    <property type="entry name" value="Integrase_catalytic"/>
</dbReference>
<proteinExistence type="predicted"/>
<dbReference type="KEGG" id="sbj:CF168_11705"/>
<keyword evidence="5" id="KW-1185">Reference proteome</keyword>
<dbReference type="GO" id="GO:0015074">
    <property type="term" value="P:DNA integration"/>
    <property type="evidence" value="ECO:0007669"/>
    <property type="project" value="UniProtKB-KW"/>
</dbReference>
<dbReference type="InterPro" id="IPR011010">
    <property type="entry name" value="DNA_brk_join_enz"/>
</dbReference>
<evidence type="ECO:0000256" key="1">
    <source>
        <dbReference type="ARBA" id="ARBA00022908"/>
    </source>
</evidence>
<dbReference type="CDD" id="cd01192">
    <property type="entry name" value="INT_C_like_3"/>
    <property type="match status" value="1"/>
</dbReference>
<dbReference type="PANTHER" id="PTHR30349:SF82">
    <property type="entry name" value="INTEGRASE_RECOMBINASE YOEC-RELATED"/>
    <property type="match status" value="1"/>
</dbReference>
<gene>
    <name evidence="4" type="ORF">CF168_11705</name>
</gene>
<evidence type="ECO:0000313" key="4">
    <source>
        <dbReference type="EMBL" id="ASK69477.1"/>
    </source>
</evidence>
<dbReference type="PANTHER" id="PTHR30349">
    <property type="entry name" value="PHAGE INTEGRASE-RELATED"/>
    <property type="match status" value="1"/>
</dbReference>
<dbReference type="PROSITE" id="PS51898">
    <property type="entry name" value="TYR_RECOMBINASE"/>
    <property type="match status" value="1"/>
</dbReference>
<dbReference type="Gene3D" id="1.10.443.10">
    <property type="entry name" value="Intergrase catalytic core"/>
    <property type="match status" value="1"/>
</dbReference>
<dbReference type="GO" id="GO:0006310">
    <property type="term" value="P:DNA recombination"/>
    <property type="evidence" value="ECO:0007669"/>
    <property type="project" value="UniProtKB-KW"/>
</dbReference>
<evidence type="ECO:0000256" key="2">
    <source>
        <dbReference type="ARBA" id="ARBA00023172"/>
    </source>
</evidence>
<dbReference type="SUPFAM" id="SSF56349">
    <property type="entry name" value="DNA breaking-rejoining enzymes"/>
    <property type="match status" value="1"/>
</dbReference>
<organism evidence="4 5">
    <name type="scientific">Shewanella bicestrii</name>
    <dbReference type="NCBI Taxonomy" id="2018305"/>
    <lineage>
        <taxon>Bacteria</taxon>
        <taxon>Pseudomonadati</taxon>
        <taxon>Pseudomonadota</taxon>
        <taxon>Gammaproteobacteria</taxon>
        <taxon>Alteromonadales</taxon>
        <taxon>Shewanellaceae</taxon>
        <taxon>Shewanella</taxon>
    </lineage>
</organism>
<dbReference type="GO" id="GO:0003677">
    <property type="term" value="F:DNA binding"/>
    <property type="evidence" value="ECO:0007669"/>
    <property type="project" value="InterPro"/>
</dbReference>
<name>A0A220UMQ5_9GAMM</name>
<reference evidence="4 5" key="1">
    <citation type="submission" date="2017-07" db="EMBL/GenBank/DDBJ databases">
        <title>Phenotypical and genomic characterization of a clinical isolate of Shewanella bicestrii sp. nov. producing an extended-spectrum beta-lactamase and a new oxacillinase variant.</title>
        <authorList>
            <person name="Jousset A.B."/>
            <person name="Bonnin R.A."/>
            <person name="Girlich D."/>
            <person name="Dabos L."/>
            <person name="Potron A."/>
            <person name="Dortet L."/>
            <person name="Glaser P."/>
            <person name="Naas T."/>
        </authorList>
    </citation>
    <scope>NUCLEOTIDE SEQUENCE [LARGE SCALE GENOMIC DNA]</scope>
    <source>
        <strain evidence="4 5">JAB-1</strain>
    </source>
</reference>
<keyword evidence="1" id="KW-0229">DNA integration</keyword>
<feature type="domain" description="Tyr recombinase" evidence="3">
    <location>
        <begin position="2"/>
        <end position="184"/>
    </location>
</feature>
<dbReference type="InterPro" id="IPR013762">
    <property type="entry name" value="Integrase-like_cat_sf"/>
</dbReference>
<evidence type="ECO:0000313" key="5">
    <source>
        <dbReference type="Proteomes" id="UP000198367"/>
    </source>
</evidence>